<dbReference type="Pfam" id="PF00459">
    <property type="entry name" value="Inositol_P"/>
    <property type="match status" value="1"/>
</dbReference>
<proteinExistence type="predicted"/>
<dbReference type="EMBL" id="JAVDYJ010000001">
    <property type="protein sequence ID" value="MDR7347490.1"/>
    <property type="molecule type" value="Genomic_DNA"/>
</dbReference>
<protein>
    <submittedName>
        <fullName evidence="4">Myo-inositol-1(Or 4)-monophosphatase</fullName>
        <ecNumber evidence="4">3.1.3.25</ecNumber>
    </submittedName>
</protein>
<keyword evidence="1" id="KW-0479">Metal-binding</keyword>
<evidence type="ECO:0000256" key="3">
    <source>
        <dbReference type="ARBA" id="ARBA00022842"/>
    </source>
</evidence>
<dbReference type="PANTHER" id="PTHR20854:SF4">
    <property type="entry name" value="INOSITOL-1-MONOPHOSPHATASE-RELATED"/>
    <property type="match status" value="1"/>
</dbReference>
<dbReference type="Gene3D" id="3.40.190.80">
    <property type="match status" value="1"/>
</dbReference>
<reference evidence="4 5" key="1">
    <citation type="submission" date="2023-07" db="EMBL/GenBank/DDBJ databases">
        <title>Sequencing the genomes of 1000 actinobacteria strains.</title>
        <authorList>
            <person name="Klenk H.-P."/>
        </authorList>
    </citation>
    <scope>NUCLEOTIDE SEQUENCE [LARGE SCALE GENOMIC DNA]</scope>
    <source>
        <strain evidence="4 5">DSM 22966</strain>
    </source>
</reference>
<dbReference type="Gene3D" id="3.30.540.10">
    <property type="entry name" value="Fructose-1,6-Bisphosphatase, subunit A, domain 1"/>
    <property type="match status" value="1"/>
</dbReference>
<evidence type="ECO:0000313" key="5">
    <source>
        <dbReference type="Proteomes" id="UP001183794"/>
    </source>
</evidence>
<dbReference type="InterPro" id="IPR020583">
    <property type="entry name" value="Inositol_monoP_metal-BS"/>
</dbReference>
<dbReference type="PRINTS" id="PR00377">
    <property type="entry name" value="IMPHPHTASES"/>
</dbReference>
<gene>
    <name evidence="4" type="ORF">J2S62_001747</name>
</gene>
<keyword evidence="5" id="KW-1185">Reference proteome</keyword>
<dbReference type="PROSITE" id="PS00629">
    <property type="entry name" value="IMP_1"/>
    <property type="match status" value="1"/>
</dbReference>
<dbReference type="InterPro" id="IPR000760">
    <property type="entry name" value="Inositol_monophosphatase-like"/>
</dbReference>
<evidence type="ECO:0000256" key="2">
    <source>
        <dbReference type="ARBA" id="ARBA00022801"/>
    </source>
</evidence>
<evidence type="ECO:0000313" key="4">
    <source>
        <dbReference type="EMBL" id="MDR7347490.1"/>
    </source>
</evidence>
<dbReference type="EC" id="3.1.3.25" evidence="4"/>
<name>A0ABU2B1K2_9MICC</name>
<dbReference type="Proteomes" id="UP001183794">
    <property type="component" value="Unassembled WGS sequence"/>
</dbReference>
<evidence type="ECO:0000256" key="1">
    <source>
        <dbReference type="ARBA" id="ARBA00022723"/>
    </source>
</evidence>
<dbReference type="PANTHER" id="PTHR20854">
    <property type="entry name" value="INOSITOL MONOPHOSPHATASE"/>
    <property type="match status" value="1"/>
</dbReference>
<dbReference type="GO" id="GO:0052834">
    <property type="term" value="F:inositol monophosphate phosphatase activity"/>
    <property type="evidence" value="ECO:0007669"/>
    <property type="project" value="UniProtKB-EC"/>
</dbReference>
<dbReference type="RefSeq" id="WP_310173739.1">
    <property type="nucleotide sequence ID" value="NZ_BAABHE010000001.1"/>
</dbReference>
<sequence length="354" mass="38187">MNAFLAVARAAAEAGAAQLAQRPETGTPLTVTDLGAETKSSGSDWVTDFDHRAEDAIRFVLQSYRPHDEIYGEEFGATTVENPSGYRWSIDPLDGTTNFIRGLPHYCSSVAVQYEGRWIAAAIVAPALGRSWWATDGGGAFTTRTGPLDVGLPSQPAEPVRLTGPVLGRSGRLLSSGFSYDPTRRGFQFEQLQRLLQTGDFSDLRRAGSAALDLCMVADGTLDAYAEYGLQEYDWAAGALIANEAGVPVRRPAWQVSDTTPDWIIAGDVGVDHHALEVDPNHPIGRTQLTGTVTTDNPQDWIEQLTAKHTAGGILQVNNFHLHCTPGDGMVTVEATGPADQVTSLQQRLGDLRW</sequence>
<keyword evidence="3" id="KW-0460">Magnesium</keyword>
<dbReference type="SUPFAM" id="SSF56655">
    <property type="entry name" value="Carbohydrate phosphatase"/>
    <property type="match status" value="1"/>
</dbReference>
<comment type="caution">
    <text evidence="4">The sequence shown here is derived from an EMBL/GenBank/DDBJ whole genome shotgun (WGS) entry which is preliminary data.</text>
</comment>
<organism evidence="4 5">
    <name type="scientific">Enteractinococcus fodinae</name>
    <dbReference type="NCBI Taxonomy" id="684663"/>
    <lineage>
        <taxon>Bacteria</taxon>
        <taxon>Bacillati</taxon>
        <taxon>Actinomycetota</taxon>
        <taxon>Actinomycetes</taxon>
        <taxon>Micrococcales</taxon>
        <taxon>Micrococcaceae</taxon>
    </lineage>
</organism>
<keyword evidence="2 4" id="KW-0378">Hydrolase</keyword>
<accession>A0ABU2B1K2</accession>